<evidence type="ECO:0000313" key="4">
    <source>
        <dbReference type="Proteomes" id="UP000655225"/>
    </source>
</evidence>
<organism evidence="3 4">
    <name type="scientific">Tetracentron sinense</name>
    <name type="common">Spur-leaf</name>
    <dbReference type="NCBI Taxonomy" id="13715"/>
    <lineage>
        <taxon>Eukaryota</taxon>
        <taxon>Viridiplantae</taxon>
        <taxon>Streptophyta</taxon>
        <taxon>Embryophyta</taxon>
        <taxon>Tracheophyta</taxon>
        <taxon>Spermatophyta</taxon>
        <taxon>Magnoliopsida</taxon>
        <taxon>Trochodendrales</taxon>
        <taxon>Trochodendraceae</taxon>
        <taxon>Tetracentron</taxon>
    </lineage>
</organism>
<evidence type="ECO:0000313" key="3">
    <source>
        <dbReference type="EMBL" id="KAF8412886.1"/>
    </source>
</evidence>
<dbReference type="Pfam" id="PF14111">
    <property type="entry name" value="DUF4283"/>
    <property type="match status" value="1"/>
</dbReference>
<feature type="compositionally biased region" description="Low complexity" evidence="1">
    <location>
        <begin position="489"/>
        <end position="500"/>
    </location>
</feature>
<dbReference type="OrthoDB" id="1431600at2759"/>
<dbReference type="PANTHER" id="PTHR34427">
    <property type="entry name" value="DUF4283 DOMAIN PROTEIN"/>
    <property type="match status" value="1"/>
</dbReference>
<dbReference type="AlphaFoldDB" id="A0A834ZSX6"/>
<gene>
    <name evidence="3" type="ORF">HHK36_000858</name>
</gene>
<reference evidence="3 4" key="1">
    <citation type="submission" date="2020-04" db="EMBL/GenBank/DDBJ databases">
        <title>Plant Genome Project.</title>
        <authorList>
            <person name="Zhang R.-G."/>
        </authorList>
    </citation>
    <scope>NUCLEOTIDE SEQUENCE [LARGE SCALE GENOMIC DNA]</scope>
    <source>
        <strain evidence="3">YNK0</strain>
        <tissue evidence="3">Leaf</tissue>
    </source>
</reference>
<sequence length="621" mass="69210">MKFYPCVSMAYRWHTDVYHSVLCIVIRAYAADYERYTMIQVIEDFYGIEEYIELYRSVLCIWSRNRELQRLDLIAGVAGIISVSVCNRAWRDVAGWQEWSDEGAAEVDMSFGRFVGDAPCVERLVMVIQKGWNLSYKVGMKPFGGGLFLFSFSSLVEANRILQSGKLAFGGYCLLLDRWVPRAGHPKQESEKVSLWIRVFGLPLHGWCSDTLRAVGEACWSTVHVDPISVGWNVEMLESLFQGFVVLHTKYGGVKDRLGGRVDVGVQNNRGAFARLGLAVNSEAGCEVVQDGNTAGGRARIVGVGLMKRRYRVVRSYGNVDGKEKDRRGEGHFRYKQVYSRRGRKFGNITRSLDASLGNESGLRHPDGKVVFGRDLGRGVRGEGDQSAQSGPKLRSIVIRLNHTHTSVDTDLPIESVSSRERFRLLRSCSCDSLGSSSETLVKPRHSMSSSDGMGLEEQPWAQREGMPEHDKLENGESLVDSDSHCSESGESQGGSSNEEGLWRMQVVEPDGEIANLVESKGSTTCTNDMEDEEEGGAKMREFNSNVAKSIEIKIIAWNVRGLGRGEKRLDVKSLLRKIKPDLVAIQETKLEELNARVVSEVWDNKNVDWVFVPSVGASGK</sequence>
<dbReference type="Proteomes" id="UP000655225">
    <property type="component" value="Unassembled WGS sequence"/>
</dbReference>
<dbReference type="SUPFAM" id="SSF56219">
    <property type="entry name" value="DNase I-like"/>
    <property type="match status" value="1"/>
</dbReference>
<dbReference type="InterPro" id="IPR020847">
    <property type="entry name" value="AP_endonuclease_F1_BS"/>
</dbReference>
<accession>A0A834ZSX6</accession>
<dbReference type="InterPro" id="IPR036691">
    <property type="entry name" value="Endo/exonu/phosph_ase_sf"/>
</dbReference>
<dbReference type="GO" id="GO:0003677">
    <property type="term" value="F:DNA binding"/>
    <property type="evidence" value="ECO:0007669"/>
    <property type="project" value="InterPro"/>
</dbReference>
<feature type="compositionally biased region" description="Basic and acidic residues" evidence="1">
    <location>
        <begin position="375"/>
        <end position="384"/>
    </location>
</feature>
<dbReference type="Gene3D" id="3.60.10.10">
    <property type="entry name" value="Endonuclease/exonuclease/phosphatase"/>
    <property type="match status" value="1"/>
</dbReference>
<dbReference type="EMBL" id="JABCRI010000001">
    <property type="protein sequence ID" value="KAF8412886.1"/>
    <property type="molecule type" value="Genomic_DNA"/>
</dbReference>
<feature type="compositionally biased region" description="Basic and acidic residues" evidence="1">
    <location>
        <begin position="466"/>
        <end position="475"/>
    </location>
</feature>
<dbReference type="PANTHER" id="PTHR34427:SF5">
    <property type="entry name" value="DUF4283 DOMAIN-CONTAINING PROTEIN"/>
    <property type="match status" value="1"/>
</dbReference>
<evidence type="ECO:0000259" key="2">
    <source>
        <dbReference type="Pfam" id="PF14111"/>
    </source>
</evidence>
<feature type="region of interest" description="Disordered" evidence="1">
    <location>
        <begin position="359"/>
        <end position="393"/>
    </location>
</feature>
<dbReference type="PROSITE" id="PS00726">
    <property type="entry name" value="AP_NUCLEASE_F1_1"/>
    <property type="match status" value="1"/>
</dbReference>
<comment type="caution">
    <text evidence="3">The sequence shown here is derived from an EMBL/GenBank/DDBJ whole genome shotgun (WGS) entry which is preliminary data.</text>
</comment>
<protein>
    <recommendedName>
        <fullName evidence="2">DUF4283 domain-containing protein</fullName>
    </recommendedName>
</protein>
<keyword evidence="4" id="KW-1185">Reference proteome</keyword>
<dbReference type="GO" id="GO:0006281">
    <property type="term" value="P:DNA repair"/>
    <property type="evidence" value="ECO:0007669"/>
    <property type="project" value="InterPro"/>
</dbReference>
<dbReference type="InterPro" id="IPR025558">
    <property type="entry name" value="DUF4283"/>
</dbReference>
<dbReference type="GO" id="GO:0004519">
    <property type="term" value="F:endonuclease activity"/>
    <property type="evidence" value="ECO:0007669"/>
    <property type="project" value="InterPro"/>
</dbReference>
<feature type="region of interest" description="Disordered" evidence="1">
    <location>
        <begin position="432"/>
        <end position="501"/>
    </location>
</feature>
<name>A0A834ZSX6_TETSI</name>
<feature type="domain" description="DUF4283" evidence="2">
    <location>
        <begin position="111"/>
        <end position="183"/>
    </location>
</feature>
<evidence type="ECO:0000256" key="1">
    <source>
        <dbReference type="SAM" id="MobiDB-lite"/>
    </source>
</evidence>
<proteinExistence type="predicted"/>